<dbReference type="SMART" id="SM00382">
    <property type="entry name" value="AAA"/>
    <property type="match status" value="1"/>
</dbReference>
<evidence type="ECO:0000256" key="12">
    <source>
        <dbReference type="ARBA" id="ARBA00023136"/>
    </source>
</evidence>
<dbReference type="GO" id="GO:0005524">
    <property type="term" value="F:ATP binding"/>
    <property type="evidence" value="ECO:0007669"/>
    <property type="project" value="UniProtKB-KW"/>
</dbReference>
<evidence type="ECO:0000313" key="23">
    <source>
        <dbReference type="Proteomes" id="UP000182444"/>
    </source>
</evidence>
<keyword evidence="3" id="KW-0813">Transport</keyword>
<keyword evidence="9" id="KW-1278">Translocase</keyword>
<feature type="domain" description="ABC transporter" evidence="19">
    <location>
        <begin position="481"/>
        <end position="715"/>
    </location>
</feature>
<keyword evidence="12 18" id="KW-0472">Membrane</keyword>
<dbReference type="VEuPathDB" id="FungiDB:YALI0_E08030g"/>
<dbReference type="PANTHER" id="PTHR24221:SF402">
    <property type="entry name" value="IRON-SULFUR CLUSTERS TRANSPORTER ABCB7, MITOCHONDRIAL"/>
    <property type="match status" value="1"/>
</dbReference>
<accession>A0A1D8NHK3</accession>
<gene>
    <name evidence="22" type="ORF">B0I71DRAFT_132565</name>
    <name evidence="21" type="ORF">YALI1_E09750g</name>
</gene>
<dbReference type="GO" id="GO:0016887">
    <property type="term" value="F:ATP hydrolysis activity"/>
    <property type="evidence" value="ECO:0007669"/>
    <property type="project" value="InterPro"/>
</dbReference>
<feature type="transmembrane region" description="Helical" evidence="18">
    <location>
        <begin position="156"/>
        <end position="175"/>
    </location>
</feature>
<feature type="region of interest" description="Disordered" evidence="17">
    <location>
        <begin position="63"/>
        <end position="111"/>
    </location>
</feature>
<evidence type="ECO:0000259" key="20">
    <source>
        <dbReference type="PROSITE" id="PS50929"/>
    </source>
</evidence>
<dbReference type="SUPFAM" id="SSF52540">
    <property type="entry name" value="P-loop containing nucleoside triphosphate hydrolases"/>
    <property type="match status" value="1"/>
</dbReference>
<keyword evidence="4 18" id="KW-0812">Transmembrane</keyword>
<evidence type="ECO:0000256" key="14">
    <source>
        <dbReference type="ARBA" id="ARBA00039906"/>
    </source>
</evidence>
<keyword evidence="5" id="KW-0547">Nucleotide-binding</keyword>
<dbReference type="InterPro" id="IPR039421">
    <property type="entry name" value="Type_1_exporter"/>
</dbReference>
<evidence type="ECO:0000313" key="21">
    <source>
        <dbReference type="EMBL" id="AOW05108.1"/>
    </source>
</evidence>
<evidence type="ECO:0000256" key="10">
    <source>
        <dbReference type="ARBA" id="ARBA00022989"/>
    </source>
</evidence>
<dbReference type="Gene3D" id="1.20.1560.10">
    <property type="entry name" value="ABC transporter type 1, transmembrane domain"/>
    <property type="match status" value="1"/>
</dbReference>
<dbReference type="eggNOG" id="KOG0057">
    <property type="taxonomic scope" value="Eukaryota"/>
</dbReference>
<evidence type="ECO:0000256" key="6">
    <source>
        <dbReference type="ARBA" id="ARBA00022792"/>
    </source>
</evidence>
<dbReference type="CDD" id="cd18582">
    <property type="entry name" value="ABC_6TM_ATM1_ABCB7"/>
    <property type="match status" value="1"/>
</dbReference>
<feature type="domain" description="ABC transmembrane type-1" evidence="20">
    <location>
        <begin position="159"/>
        <end position="447"/>
    </location>
</feature>
<dbReference type="Pfam" id="PF00664">
    <property type="entry name" value="ABC_membrane"/>
    <property type="match status" value="1"/>
</dbReference>
<reference evidence="21 23" key="1">
    <citation type="journal article" date="2016" name="PLoS ONE">
        <title>Sequence Assembly of Yarrowia lipolytica Strain W29/CLIB89 Shows Transposable Element Diversity.</title>
        <authorList>
            <person name="Magnan C."/>
            <person name="Yu J."/>
            <person name="Chang I."/>
            <person name="Jahn E."/>
            <person name="Kanomata Y."/>
            <person name="Wu J."/>
            <person name="Zeller M."/>
            <person name="Oakes M."/>
            <person name="Baldi P."/>
            <person name="Sandmeyer S."/>
        </authorList>
    </citation>
    <scope>NUCLEOTIDE SEQUENCE [LARGE SCALE GENOMIC DNA]</scope>
    <source>
        <strain evidence="21">CLIB89</strain>
        <strain evidence="23">CLIB89(W29)</strain>
    </source>
</reference>
<evidence type="ECO:0000256" key="16">
    <source>
        <dbReference type="ARBA" id="ARBA00045666"/>
    </source>
</evidence>
<dbReference type="VEuPathDB" id="FungiDB:YALI1_E09750g"/>
<reference evidence="22 24" key="2">
    <citation type="submission" date="2018-07" db="EMBL/GenBank/DDBJ databases">
        <title>Draft Genome Assemblies for Five Robust Yarrowia lipolytica Strains Exhibiting High Lipid Production and Pentose Sugar Utilization and Sugar Alcohol Secretion from Undetoxified Lignocellulosic Biomass Hydrolysates.</title>
        <authorList>
            <consortium name="DOE Joint Genome Institute"/>
            <person name="Walker C."/>
            <person name="Ryu S."/>
            <person name="Na H."/>
            <person name="Zane M."/>
            <person name="LaButti K."/>
            <person name="Lipzen A."/>
            <person name="Haridas S."/>
            <person name="Barry K."/>
            <person name="Grigoriev I.V."/>
            <person name="Quarterman J."/>
            <person name="Slininger P."/>
            <person name="Dien B."/>
            <person name="Trinh C.T."/>
        </authorList>
    </citation>
    <scope>NUCLEOTIDE SEQUENCE [LARGE SCALE GENOMIC DNA]</scope>
    <source>
        <strain evidence="22 24">YB392</strain>
    </source>
</reference>
<evidence type="ECO:0000256" key="7">
    <source>
        <dbReference type="ARBA" id="ARBA00022840"/>
    </source>
</evidence>
<evidence type="ECO:0000256" key="17">
    <source>
        <dbReference type="SAM" id="MobiDB-lite"/>
    </source>
</evidence>
<dbReference type="PROSITE" id="PS50893">
    <property type="entry name" value="ABC_TRANSPORTER_2"/>
    <property type="match status" value="1"/>
</dbReference>
<comment type="function">
    <text evidence="16">Performs an essential function in the generation of cytoplasmic iron-sulfur proteins by mediating the ATP-dependent export of Fe/S cluster precursors synthesized by NFS1 and other mitochondrial proteins. Hydrolyzes ATP. Binds glutathione and may function by transporting a glutathione-conjugated iron-sulfur compound.</text>
</comment>
<dbReference type="Proteomes" id="UP000256601">
    <property type="component" value="Unassembled WGS sequence"/>
</dbReference>
<dbReference type="GO" id="GO:0140466">
    <property type="term" value="P:iron-sulfur cluster export from the mitochondrion"/>
    <property type="evidence" value="ECO:0007669"/>
    <property type="project" value="UniProtKB-ARBA"/>
</dbReference>
<feature type="transmembrane region" description="Helical" evidence="18">
    <location>
        <begin position="195"/>
        <end position="217"/>
    </location>
</feature>
<dbReference type="EMBL" id="KZ859001">
    <property type="protein sequence ID" value="RDW25469.1"/>
    <property type="molecule type" value="Genomic_DNA"/>
</dbReference>
<dbReference type="FunFam" id="1.20.1560.10:FF:000004">
    <property type="entry name" value="ATP-binding cassette sub-family B member 7"/>
    <property type="match status" value="1"/>
</dbReference>
<dbReference type="SUPFAM" id="SSF90123">
    <property type="entry name" value="ABC transporter transmembrane region"/>
    <property type="match status" value="1"/>
</dbReference>
<evidence type="ECO:0000256" key="11">
    <source>
        <dbReference type="ARBA" id="ARBA00023128"/>
    </source>
</evidence>
<dbReference type="InterPro" id="IPR017871">
    <property type="entry name" value="ABC_transporter-like_CS"/>
</dbReference>
<dbReference type="InterPro" id="IPR027417">
    <property type="entry name" value="P-loop_NTPase"/>
</dbReference>
<keyword evidence="8" id="KW-0809">Transit peptide</keyword>
<dbReference type="InterPro" id="IPR003439">
    <property type="entry name" value="ABC_transporter-like_ATP-bd"/>
</dbReference>
<dbReference type="GO" id="GO:0140359">
    <property type="term" value="F:ABC-type transporter activity"/>
    <property type="evidence" value="ECO:0007669"/>
    <property type="project" value="InterPro"/>
</dbReference>
<keyword evidence="7" id="KW-0067">ATP-binding</keyword>
<dbReference type="GO" id="GO:0006879">
    <property type="term" value="P:intracellular iron ion homeostasis"/>
    <property type="evidence" value="ECO:0007669"/>
    <property type="project" value="TreeGrafter"/>
</dbReference>
<dbReference type="AlphaFoldDB" id="A0A1D8NHK3"/>
<evidence type="ECO:0000256" key="1">
    <source>
        <dbReference type="ARBA" id="ARBA00004448"/>
    </source>
</evidence>
<name>A0A1D8NHK3_YARLL</name>
<feature type="transmembrane region" description="Helical" evidence="18">
    <location>
        <begin position="304"/>
        <end position="325"/>
    </location>
</feature>
<evidence type="ECO:0000256" key="18">
    <source>
        <dbReference type="SAM" id="Phobius"/>
    </source>
</evidence>
<protein>
    <recommendedName>
        <fullName evidence="14">Iron-sulfur clusters transporter ATM1, mitochondrial</fullName>
    </recommendedName>
    <alternativeName>
        <fullName evidence="15">Iron-sulfur clusters transporter atm1, mitochondrial</fullName>
    </alternativeName>
</protein>
<dbReference type="PANTHER" id="PTHR24221">
    <property type="entry name" value="ATP-BINDING CASSETTE SUB-FAMILY B"/>
    <property type="match status" value="1"/>
</dbReference>
<evidence type="ECO:0000313" key="24">
    <source>
        <dbReference type="Proteomes" id="UP000256601"/>
    </source>
</evidence>
<keyword evidence="10 18" id="KW-1133">Transmembrane helix</keyword>
<dbReference type="Gene3D" id="3.40.50.300">
    <property type="entry name" value="P-loop containing nucleotide triphosphate hydrolases"/>
    <property type="match status" value="1"/>
</dbReference>
<keyword evidence="11" id="KW-0496">Mitochondrion</keyword>
<comment type="similarity">
    <text evidence="13">Belongs to the ABC transporter superfamily. ABCB family. Heavy Metal importer (TC 3.A.1.210) subfamily.</text>
</comment>
<organism evidence="21 23">
    <name type="scientific">Yarrowia lipolytica</name>
    <name type="common">Candida lipolytica</name>
    <dbReference type="NCBI Taxonomy" id="4952"/>
    <lineage>
        <taxon>Eukaryota</taxon>
        <taxon>Fungi</taxon>
        <taxon>Dikarya</taxon>
        <taxon>Ascomycota</taxon>
        <taxon>Saccharomycotina</taxon>
        <taxon>Dipodascomycetes</taxon>
        <taxon>Dipodascales</taxon>
        <taxon>Dipodascales incertae sedis</taxon>
        <taxon>Yarrowia</taxon>
    </lineage>
</organism>
<evidence type="ECO:0000256" key="5">
    <source>
        <dbReference type="ARBA" id="ARBA00022741"/>
    </source>
</evidence>
<comment type="subcellular location">
    <subcellularLocation>
        <location evidence="1">Mitochondrion inner membrane</location>
        <topology evidence="1">Multi-pass membrane protein</topology>
    </subcellularLocation>
</comment>
<keyword evidence="6" id="KW-0999">Mitochondrion inner membrane</keyword>
<proteinExistence type="inferred from homology"/>
<dbReference type="Pfam" id="PF00005">
    <property type="entry name" value="ABC_tran"/>
    <property type="match status" value="1"/>
</dbReference>
<evidence type="ECO:0000256" key="15">
    <source>
        <dbReference type="ARBA" id="ARBA00040792"/>
    </source>
</evidence>
<sequence length="738" mass="80332">MNMRVSVARAGHVLGHVRGLSPALSTRSMWLSLPRSGYGSVATLTSKRVLACLTPLRQFSTSPAVSNANHKNVDNINKSPANDAANNAVEKGDKPTTSPEKLATKAEKSSANSVKAAANALGESNLSNSEQRRLDWIIMKDMLKYIWPKGKTSVKFRVLVAVALLVGAKLLNVQVPFFFKEIIDDMNIEWNSATALGVGITALIFSYGAARFGAVLFGELRNAIFASVAQKAIKEVATNVFRHLLKLDMAFHLSRQTGGITRAIDRGTKGISFVLSSMVFHIIPIALEISLVCGILSYNFGWKYALVTGATMVSYAIFTITTTSWRTKFRRNANRADNEASNVCLDSLINIEAVKSFGNEGYMVDKYQSALTKYEKASIKIATSLAFLNSGQNLIFSSALTAMMYMTCCGVADGSLTVGDLVLVNQLVFQLSVPLNFLGSVYRDLRQSLLDMGSLFSLQKVAGQIQESPNAKPLQLTNGEIRFENVTYGYHPDRPILKNASFVIPGGLKTAIVGPSGSGKSTILKLAFRFYDTQEGRILIDGQDVREVTLASLRSAIGVVPQDTPLFNDSIMNNIRFGRLEADDKEVENAACAAKLDALVRQLPDGWNTNVGERGMMISGGEKQRLAVARVLLKNSPVVFLDEATSALDTNTERQLLANMDQVLGDKTCVAIAHRLRTVADSDKIICLNQGGVEEEGTQAELLLKDGLYKSMWDAQEQVELGEEGIKEAEEKAAKKDV</sequence>
<evidence type="ECO:0000256" key="3">
    <source>
        <dbReference type="ARBA" id="ARBA00022448"/>
    </source>
</evidence>
<evidence type="ECO:0000256" key="4">
    <source>
        <dbReference type="ARBA" id="ARBA00022692"/>
    </source>
</evidence>
<feature type="compositionally biased region" description="Polar residues" evidence="17">
    <location>
        <begin position="63"/>
        <end position="80"/>
    </location>
</feature>
<dbReference type="PROSITE" id="PS50929">
    <property type="entry name" value="ABC_TM1F"/>
    <property type="match status" value="1"/>
</dbReference>
<comment type="subunit">
    <text evidence="2">Homodimer.</text>
</comment>
<evidence type="ECO:0000256" key="9">
    <source>
        <dbReference type="ARBA" id="ARBA00022967"/>
    </source>
</evidence>
<dbReference type="InterPro" id="IPR003593">
    <property type="entry name" value="AAA+_ATPase"/>
</dbReference>
<feature type="transmembrane region" description="Helical" evidence="18">
    <location>
        <begin position="271"/>
        <end position="298"/>
    </location>
</feature>
<evidence type="ECO:0000259" key="19">
    <source>
        <dbReference type="PROSITE" id="PS50893"/>
    </source>
</evidence>
<evidence type="ECO:0000256" key="13">
    <source>
        <dbReference type="ARBA" id="ARBA00024363"/>
    </source>
</evidence>
<dbReference type="InterPro" id="IPR011527">
    <property type="entry name" value="ABC1_TM_dom"/>
</dbReference>
<dbReference type="FunFam" id="3.40.50.300:FF:000287">
    <property type="entry name" value="Multidrug ABC transporter ATP-binding protein"/>
    <property type="match status" value="1"/>
</dbReference>
<dbReference type="InterPro" id="IPR036640">
    <property type="entry name" value="ABC1_TM_sf"/>
</dbReference>
<evidence type="ECO:0000313" key="22">
    <source>
        <dbReference type="EMBL" id="RDW25469.1"/>
    </source>
</evidence>
<dbReference type="GO" id="GO:0005743">
    <property type="term" value="C:mitochondrial inner membrane"/>
    <property type="evidence" value="ECO:0007669"/>
    <property type="project" value="UniProtKB-SubCell"/>
</dbReference>
<evidence type="ECO:0000256" key="2">
    <source>
        <dbReference type="ARBA" id="ARBA00011738"/>
    </source>
</evidence>
<dbReference type="PROSITE" id="PS00211">
    <property type="entry name" value="ABC_TRANSPORTER_1"/>
    <property type="match status" value="1"/>
</dbReference>
<dbReference type="Proteomes" id="UP000182444">
    <property type="component" value="Chromosome 1E"/>
</dbReference>
<dbReference type="EMBL" id="CP017557">
    <property type="protein sequence ID" value="AOW05108.1"/>
    <property type="molecule type" value="Genomic_DNA"/>
</dbReference>
<evidence type="ECO:0000256" key="8">
    <source>
        <dbReference type="ARBA" id="ARBA00022946"/>
    </source>
</evidence>